<sequence>MPCFLYESSSFQAKRESQVLVRTKEENSYLLVLIIHVLRCHIPLLEFSEL</sequence>
<dbReference type="EMBL" id="GBRH01216426">
    <property type="protein sequence ID" value="JAD81469.1"/>
    <property type="molecule type" value="Transcribed_RNA"/>
</dbReference>
<organism evidence="1">
    <name type="scientific">Arundo donax</name>
    <name type="common">Giant reed</name>
    <name type="synonym">Donax arundinaceus</name>
    <dbReference type="NCBI Taxonomy" id="35708"/>
    <lineage>
        <taxon>Eukaryota</taxon>
        <taxon>Viridiplantae</taxon>
        <taxon>Streptophyta</taxon>
        <taxon>Embryophyta</taxon>
        <taxon>Tracheophyta</taxon>
        <taxon>Spermatophyta</taxon>
        <taxon>Magnoliopsida</taxon>
        <taxon>Liliopsida</taxon>
        <taxon>Poales</taxon>
        <taxon>Poaceae</taxon>
        <taxon>PACMAD clade</taxon>
        <taxon>Arundinoideae</taxon>
        <taxon>Arundineae</taxon>
        <taxon>Arundo</taxon>
    </lineage>
</organism>
<evidence type="ECO:0000313" key="1">
    <source>
        <dbReference type="EMBL" id="JAD81469.1"/>
    </source>
</evidence>
<reference evidence="1" key="1">
    <citation type="submission" date="2014-09" db="EMBL/GenBank/DDBJ databases">
        <authorList>
            <person name="Magalhaes I.L.F."/>
            <person name="Oliveira U."/>
            <person name="Santos F.R."/>
            <person name="Vidigal T.H.D.A."/>
            <person name="Brescovit A.D."/>
            <person name="Santos A.J."/>
        </authorList>
    </citation>
    <scope>NUCLEOTIDE SEQUENCE</scope>
    <source>
        <tissue evidence="1">Shoot tissue taken approximately 20 cm above the soil surface</tissue>
    </source>
</reference>
<reference evidence="1" key="2">
    <citation type="journal article" date="2015" name="Data Brief">
        <title>Shoot transcriptome of the giant reed, Arundo donax.</title>
        <authorList>
            <person name="Barrero R.A."/>
            <person name="Guerrero F.D."/>
            <person name="Moolhuijzen P."/>
            <person name="Goolsby J.A."/>
            <person name="Tidwell J."/>
            <person name="Bellgard S.E."/>
            <person name="Bellgard M.I."/>
        </authorList>
    </citation>
    <scope>NUCLEOTIDE SEQUENCE</scope>
    <source>
        <tissue evidence="1">Shoot tissue taken approximately 20 cm above the soil surface</tissue>
    </source>
</reference>
<dbReference type="AlphaFoldDB" id="A0A0A9CYP0"/>
<protein>
    <submittedName>
        <fullName evidence="1">Uncharacterized protein</fullName>
    </submittedName>
</protein>
<name>A0A0A9CYP0_ARUDO</name>
<accession>A0A0A9CYP0</accession>
<proteinExistence type="predicted"/>